<feature type="region of interest" description="Disordered" evidence="1">
    <location>
        <begin position="328"/>
        <end position="406"/>
    </location>
</feature>
<feature type="region of interest" description="Disordered" evidence="1">
    <location>
        <begin position="160"/>
        <end position="240"/>
    </location>
</feature>
<accession>E4Y8M5</accession>
<dbReference type="AlphaFoldDB" id="E4Y8M5"/>
<proteinExistence type="predicted"/>
<feature type="compositionally biased region" description="Basic and acidic residues" evidence="1">
    <location>
        <begin position="214"/>
        <end position="224"/>
    </location>
</feature>
<feature type="compositionally biased region" description="Basic and acidic residues" evidence="1">
    <location>
        <begin position="182"/>
        <end position="204"/>
    </location>
</feature>
<dbReference type="EMBL" id="FN654325">
    <property type="protein sequence ID" value="CBY31975.1"/>
    <property type="molecule type" value="Genomic_DNA"/>
</dbReference>
<reference evidence="2" key="1">
    <citation type="journal article" date="2010" name="Science">
        <title>Plasticity of animal genome architecture unmasked by rapid evolution of a pelagic tunicate.</title>
        <authorList>
            <person name="Denoeud F."/>
            <person name="Henriet S."/>
            <person name="Mungpakdee S."/>
            <person name="Aury J.M."/>
            <person name="Da Silva C."/>
            <person name="Brinkmann H."/>
            <person name="Mikhaleva J."/>
            <person name="Olsen L.C."/>
            <person name="Jubin C."/>
            <person name="Canestro C."/>
            <person name="Bouquet J.M."/>
            <person name="Danks G."/>
            <person name="Poulain J."/>
            <person name="Campsteijn C."/>
            <person name="Adamski M."/>
            <person name="Cross I."/>
            <person name="Yadetie F."/>
            <person name="Muffato M."/>
            <person name="Louis A."/>
            <person name="Butcher S."/>
            <person name="Tsagkogeorga G."/>
            <person name="Konrad A."/>
            <person name="Singh S."/>
            <person name="Jensen M.F."/>
            <person name="Cong E.H."/>
            <person name="Eikeseth-Otteraa H."/>
            <person name="Noel B."/>
            <person name="Anthouard V."/>
            <person name="Porcel B.M."/>
            <person name="Kachouri-Lafond R."/>
            <person name="Nishino A."/>
            <person name="Ugolini M."/>
            <person name="Chourrout P."/>
            <person name="Nishida H."/>
            <person name="Aasland R."/>
            <person name="Huzurbazar S."/>
            <person name="Westhof E."/>
            <person name="Delsuc F."/>
            <person name="Lehrach H."/>
            <person name="Reinhardt R."/>
            <person name="Weissenbach J."/>
            <person name="Roy S.W."/>
            <person name="Artiguenave F."/>
            <person name="Postlethwait J.H."/>
            <person name="Manak J.R."/>
            <person name="Thompson E.M."/>
            <person name="Jaillon O."/>
            <person name="Du Pasquier L."/>
            <person name="Boudinot P."/>
            <person name="Liberles D.A."/>
            <person name="Volff J.N."/>
            <person name="Philippe H."/>
            <person name="Lenhard B."/>
            <person name="Roest Crollius H."/>
            <person name="Wincker P."/>
            <person name="Chourrout D."/>
        </authorList>
    </citation>
    <scope>NUCLEOTIDE SEQUENCE [LARGE SCALE GENOMIC DNA]</scope>
</reference>
<feature type="compositionally biased region" description="Polar residues" evidence="1">
    <location>
        <begin position="385"/>
        <end position="400"/>
    </location>
</feature>
<feature type="compositionally biased region" description="Basic and acidic residues" evidence="1">
    <location>
        <begin position="160"/>
        <end position="172"/>
    </location>
</feature>
<dbReference type="Proteomes" id="UP000011014">
    <property type="component" value="Unassembled WGS sequence"/>
</dbReference>
<organism evidence="2">
    <name type="scientific">Oikopleura dioica</name>
    <name type="common">Tunicate</name>
    <dbReference type="NCBI Taxonomy" id="34765"/>
    <lineage>
        <taxon>Eukaryota</taxon>
        <taxon>Metazoa</taxon>
        <taxon>Chordata</taxon>
        <taxon>Tunicata</taxon>
        <taxon>Appendicularia</taxon>
        <taxon>Copelata</taxon>
        <taxon>Oikopleuridae</taxon>
        <taxon>Oikopleura</taxon>
    </lineage>
</organism>
<evidence type="ECO:0000256" key="1">
    <source>
        <dbReference type="SAM" id="MobiDB-lite"/>
    </source>
</evidence>
<protein>
    <submittedName>
        <fullName evidence="2">Uncharacterized protein</fullName>
    </submittedName>
</protein>
<feature type="compositionally biased region" description="Low complexity" evidence="1">
    <location>
        <begin position="357"/>
        <end position="368"/>
    </location>
</feature>
<name>E4Y8M5_OIKDI</name>
<sequence>MGVITRFFECKNEKCHAENKRWDNDNYQEEIQNCPNKKCKRPTKAYRAVHRDKLFGQFKCEKKRRGKICGNEWFSGNAYFNTWQKCQKCHNKCKPFYLKEHDESNGVVTKPHPDRLCQKCIELKEETGNSYARCDGREDYFFDENLLRERANMMKKAKNIREEERRLEESKKRKEAKKKEQKRREEEDKKKKEGKKELAKENFKSSKVQQNEISLDKKPNKTENKNNNQIHDLSEDDYWDSDNEEDRANWFYSADEVYLDAPFGLQDYKEKLDSGSVKEAPSCEPYRQLYFLHLAVLAADKQSKDKKKKARNMFNNLYSVQIQKVANKNKKLSKKELANKAKANSPSKNKSDDNKENSNSAKNNSESSKSQKNEASLENKMAALTVTSSQKATRTSTSSRRVLKQL</sequence>
<evidence type="ECO:0000313" key="2">
    <source>
        <dbReference type="EMBL" id="CBY31975.1"/>
    </source>
</evidence>
<gene>
    <name evidence="2" type="ORF">GSOID_T00029201001</name>
</gene>